<name>A0A9Q0HD11_9MAGN</name>
<dbReference type="EMBL" id="JAMYWD010000008">
    <property type="protein sequence ID" value="KAJ4962410.1"/>
    <property type="molecule type" value="Genomic_DNA"/>
</dbReference>
<sequence length="138" mass="15182">MMSIFSSFDAVCAEFFGVAVGSSAIQPKEEAKVGSAQNKVLRTVEEREKNSSKPQKWLPRNTSAATATTEITVPYPESCPKITIHYLLSSTGSFANTCKYALLAYFGVVSCLPYKLTTPSRHNIIFRVLYKSSDCGIR</sequence>
<gene>
    <name evidence="2" type="ORF">NE237_022349</name>
</gene>
<dbReference type="OrthoDB" id="751010at2759"/>
<accession>A0A9Q0HD11</accession>
<evidence type="ECO:0000313" key="3">
    <source>
        <dbReference type="Proteomes" id="UP001141806"/>
    </source>
</evidence>
<comment type="caution">
    <text evidence="2">The sequence shown here is derived from an EMBL/GenBank/DDBJ whole genome shotgun (WGS) entry which is preliminary data.</text>
</comment>
<evidence type="ECO:0000256" key="1">
    <source>
        <dbReference type="SAM" id="MobiDB-lite"/>
    </source>
</evidence>
<keyword evidence="3" id="KW-1185">Reference proteome</keyword>
<reference evidence="2" key="1">
    <citation type="journal article" date="2023" name="Plant J.">
        <title>The genome of the king protea, Protea cynaroides.</title>
        <authorList>
            <person name="Chang J."/>
            <person name="Duong T.A."/>
            <person name="Schoeman C."/>
            <person name="Ma X."/>
            <person name="Roodt D."/>
            <person name="Barker N."/>
            <person name="Li Z."/>
            <person name="Van de Peer Y."/>
            <person name="Mizrachi E."/>
        </authorList>
    </citation>
    <scope>NUCLEOTIDE SEQUENCE</scope>
    <source>
        <tissue evidence="2">Young leaves</tissue>
    </source>
</reference>
<proteinExistence type="predicted"/>
<protein>
    <submittedName>
        <fullName evidence="2">Uncharacterized protein</fullName>
    </submittedName>
</protein>
<dbReference type="Proteomes" id="UP001141806">
    <property type="component" value="Unassembled WGS sequence"/>
</dbReference>
<evidence type="ECO:0000313" key="2">
    <source>
        <dbReference type="EMBL" id="KAJ4962410.1"/>
    </source>
</evidence>
<feature type="region of interest" description="Disordered" evidence="1">
    <location>
        <begin position="44"/>
        <end position="64"/>
    </location>
</feature>
<organism evidence="2 3">
    <name type="scientific">Protea cynaroides</name>
    <dbReference type="NCBI Taxonomy" id="273540"/>
    <lineage>
        <taxon>Eukaryota</taxon>
        <taxon>Viridiplantae</taxon>
        <taxon>Streptophyta</taxon>
        <taxon>Embryophyta</taxon>
        <taxon>Tracheophyta</taxon>
        <taxon>Spermatophyta</taxon>
        <taxon>Magnoliopsida</taxon>
        <taxon>Proteales</taxon>
        <taxon>Proteaceae</taxon>
        <taxon>Protea</taxon>
    </lineage>
</organism>
<dbReference type="AlphaFoldDB" id="A0A9Q0HD11"/>